<protein>
    <submittedName>
        <fullName evidence="2">Uncharacterized protein</fullName>
    </submittedName>
</protein>
<dbReference type="EMBL" id="LR798294">
    <property type="protein sequence ID" value="CAB5222015.1"/>
    <property type="molecule type" value="Genomic_DNA"/>
</dbReference>
<keyword evidence="1" id="KW-0812">Transmembrane</keyword>
<keyword evidence="1" id="KW-0472">Membrane</keyword>
<reference evidence="2" key="1">
    <citation type="submission" date="2020-05" db="EMBL/GenBank/DDBJ databases">
        <authorList>
            <person name="Chiriac C."/>
            <person name="Salcher M."/>
            <person name="Ghai R."/>
            <person name="Kavagutti S V."/>
        </authorList>
    </citation>
    <scope>NUCLEOTIDE SEQUENCE</scope>
</reference>
<proteinExistence type="predicted"/>
<sequence>MNRLEKEYMWEGIFAIGKGITYILFMAALIKYIIS</sequence>
<evidence type="ECO:0000313" key="2">
    <source>
        <dbReference type="EMBL" id="CAB5222015.1"/>
    </source>
</evidence>
<name>A0A6J7WYN5_9CAUD</name>
<accession>A0A6J7WYN5</accession>
<organism evidence="2">
    <name type="scientific">uncultured Caudovirales phage</name>
    <dbReference type="NCBI Taxonomy" id="2100421"/>
    <lineage>
        <taxon>Viruses</taxon>
        <taxon>Duplodnaviria</taxon>
        <taxon>Heunggongvirae</taxon>
        <taxon>Uroviricota</taxon>
        <taxon>Caudoviricetes</taxon>
        <taxon>Peduoviridae</taxon>
        <taxon>Maltschvirus</taxon>
        <taxon>Maltschvirus maltsch</taxon>
    </lineage>
</organism>
<feature type="transmembrane region" description="Helical" evidence="1">
    <location>
        <begin position="12"/>
        <end position="34"/>
    </location>
</feature>
<keyword evidence="1" id="KW-1133">Transmembrane helix</keyword>
<evidence type="ECO:0000256" key="1">
    <source>
        <dbReference type="SAM" id="Phobius"/>
    </source>
</evidence>
<gene>
    <name evidence="2" type="ORF">UFOVP242_229</name>
</gene>